<organism evidence="2 3">
    <name type="scientific">Elysia crispata</name>
    <name type="common">lettuce slug</name>
    <dbReference type="NCBI Taxonomy" id="231223"/>
    <lineage>
        <taxon>Eukaryota</taxon>
        <taxon>Metazoa</taxon>
        <taxon>Spiralia</taxon>
        <taxon>Lophotrochozoa</taxon>
        <taxon>Mollusca</taxon>
        <taxon>Gastropoda</taxon>
        <taxon>Heterobranchia</taxon>
        <taxon>Euthyneura</taxon>
        <taxon>Panpulmonata</taxon>
        <taxon>Sacoglossa</taxon>
        <taxon>Placobranchoidea</taxon>
        <taxon>Plakobranchidae</taxon>
        <taxon>Elysia</taxon>
    </lineage>
</organism>
<name>A0AAE1DG80_9GAST</name>
<sequence length="199" mass="22643">MKSVIAAVILLMACHARCDKVCQAPQSEAVYYWTGSNWDFYVINDYDQGLVLKVSGDDPNGDRWVLANVKTGVVYLNTPEGGCHYQQFLPEHIELFYQCLPENAELVRSGFLDFYYMPTNGAITFLAGMKALPDTDYYVRHFSRYQSDIVEESLTYSVLYKFSLGISDPTVLDKDLSVCVEGPLDENLYYVKDYVANKQ</sequence>
<dbReference type="AlphaFoldDB" id="A0AAE1DG80"/>
<protein>
    <submittedName>
        <fullName evidence="2">Uncharacterized protein</fullName>
    </submittedName>
</protein>
<comment type="caution">
    <text evidence="2">The sequence shown here is derived from an EMBL/GenBank/DDBJ whole genome shotgun (WGS) entry which is preliminary data.</text>
</comment>
<reference evidence="2" key="1">
    <citation type="journal article" date="2023" name="G3 (Bethesda)">
        <title>A reference genome for the long-term kleptoplast-retaining sea slug Elysia crispata morphotype clarki.</title>
        <authorList>
            <person name="Eastman K.E."/>
            <person name="Pendleton A.L."/>
            <person name="Shaikh M.A."/>
            <person name="Suttiyut T."/>
            <person name="Ogas R."/>
            <person name="Tomko P."/>
            <person name="Gavelis G."/>
            <person name="Widhalm J.R."/>
            <person name="Wisecaver J.H."/>
        </authorList>
    </citation>
    <scope>NUCLEOTIDE SEQUENCE</scope>
    <source>
        <strain evidence="2">ECLA1</strain>
    </source>
</reference>
<keyword evidence="3" id="KW-1185">Reference proteome</keyword>
<gene>
    <name evidence="2" type="ORF">RRG08_009563</name>
</gene>
<accession>A0AAE1DG80</accession>
<feature type="signal peptide" evidence="1">
    <location>
        <begin position="1"/>
        <end position="18"/>
    </location>
</feature>
<keyword evidence="1" id="KW-0732">Signal</keyword>
<dbReference type="EMBL" id="JAWDGP010003930">
    <property type="protein sequence ID" value="KAK3769411.1"/>
    <property type="molecule type" value="Genomic_DNA"/>
</dbReference>
<evidence type="ECO:0000256" key="1">
    <source>
        <dbReference type="SAM" id="SignalP"/>
    </source>
</evidence>
<dbReference type="Proteomes" id="UP001283361">
    <property type="component" value="Unassembled WGS sequence"/>
</dbReference>
<proteinExistence type="predicted"/>
<evidence type="ECO:0000313" key="3">
    <source>
        <dbReference type="Proteomes" id="UP001283361"/>
    </source>
</evidence>
<evidence type="ECO:0000313" key="2">
    <source>
        <dbReference type="EMBL" id="KAK3769411.1"/>
    </source>
</evidence>
<feature type="chain" id="PRO_5042239545" evidence="1">
    <location>
        <begin position="19"/>
        <end position="199"/>
    </location>
</feature>